<organism evidence="10 11">
    <name type="scientific">Caldinitratiruptor microaerophilus</name>
    <dbReference type="NCBI Taxonomy" id="671077"/>
    <lineage>
        <taxon>Bacteria</taxon>
        <taxon>Bacillati</taxon>
        <taxon>Bacillota</taxon>
        <taxon>Clostridia</taxon>
        <taxon>Eubacteriales</taxon>
        <taxon>Symbiobacteriaceae</taxon>
        <taxon>Caldinitratiruptor</taxon>
    </lineage>
</organism>
<dbReference type="PRINTS" id="PR00038">
    <property type="entry name" value="HTHLUXR"/>
</dbReference>
<evidence type="ECO:0000256" key="3">
    <source>
        <dbReference type="ARBA" id="ARBA00023015"/>
    </source>
</evidence>
<dbReference type="GO" id="GO:0006355">
    <property type="term" value="P:regulation of DNA-templated transcription"/>
    <property type="evidence" value="ECO:0007669"/>
    <property type="project" value="InterPro"/>
</dbReference>
<keyword evidence="5" id="KW-0804">Transcription</keyword>
<feature type="modified residue" description="4-aspartylphosphate" evidence="7">
    <location>
        <position position="56"/>
    </location>
</feature>
<dbReference type="InterPro" id="IPR058245">
    <property type="entry name" value="NreC/VraR/RcsB-like_REC"/>
</dbReference>
<dbReference type="GO" id="GO:0003677">
    <property type="term" value="F:DNA binding"/>
    <property type="evidence" value="ECO:0007669"/>
    <property type="project" value="UniProtKB-KW"/>
</dbReference>
<dbReference type="SMART" id="SM00421">
    <property type="entry name" value="HTH_LUXR"/>
    <property type="match status" value="1"/>
</dbReference>
<comment type="function">
    <text evidence="6">May play the central regulatory role in sporulation. It may be an element of the effector pathway responsible for the activation of sporulation genes in response to nutritional stress. Spo0A may act in concert with spo0H (a sigma factor) to control the expression of some genes that are critical to the sporulation process.</text>
</comment>
<dbReference type="SUPFAM" id="SSF52172">
    <property type="entry name" value="CheY-like"/>
    <property type="match status" value="1"/>
</dbReference>
<dbReference type="AlphaFoldDB" id="A0AA35CLG6"/>
<dbReference type="PROSITE" id="PS50110">
    <property type="entry name" value="RESPONSE_REGULATORY"/>
    <property type="match status" value="1"/>
</dbReference>
<dbReference type="KEGG" id="cmic:caldi_05600"/>
<dbReference type="PANTHER" id="PTHR43214">
    <property type="entry name" value="TWO-COMPONENT RESPONSE REGULATOR"/>
    <property type="match status" value="1"/>
</dbReference>
<dbReference type="Proteomes" id="UP001163687">
    <property type="component" value="Chromosome"/>
</dbReference>
<sequence>MSRIRVLIVDDHQIVRQGLRAILSAEPDFEVTGDVASAEEALEHVVRAPPDVALVDIRMQGMSGIDLCRRIRELAPGTAVLILTSFLNEALVRECVQAGARGYLLKDVEGFDLVRSVRAVVRGEAALAPRAAALLMDCMKELDHPDHISAEELELLRYIARGLTNREIATKLYLSESAVKDRVLELFRKLRVKGRVEAVMEGVRRGLL</sequence>
<feature type="domain" description="HTH luxR-type" evidence="8">
    <location>
        <begin position="141"/>
        <end position="206"/>
    </location>
</feature>
<dbReference type="Gene3D" id="3.40.50.2300">
    <property type="match status" value="1"/>
</dbReference>
<dbReference type="CDD" id="cd06170">
    <property type="entry name" value="LuxR_C_like"/>
    <property type="match status" value="1"/>
</dbReference>
<evidence type="ECO:0000259" key="9">
    <source>
        <dbReference type="PROSITE" id="PS50110"/>
    </source>
</evidence>
<dbReference type="InterPro" id="IPR000792">
    <property type="entry name" value="Tscrpt_reg_LuxR_C"/>
</dbReference>
<keyword evidence="4 10" id="KW-0238">DNA-binding</keyword>
<evidence type="ECO:0000313" key="10">
    <source>
        <dbReference type="EMBL" id="BDG59470.1"/>
    </source>
</evidence>
<feature type="domain" description="Response regulatory" evidence="9">
    <location>
        <begin position="5"/>
        <end position="121"/>
    </location>
</feature>
<evidence type="ECO:0000256" key="4">
    <source>
        <dbReference type="ARBA" id="ARBA00023125"/>
    </source>
</evidence>
<dbReference type="EMBL" id="AP025628">
    <property type="protein sequence ID" value="BDG59470.1"/>
    <property type="molecule type" value="Genomic_DNA"/>
</dbReference>
<dbReference type="PROSITE" id="PS50043">
    <property type="entry name" value="HTH_LUXR_2"/>
    <property type="match status" value="1"/>
</dbReference>
<dbReference type="SMART" id="SM00448">
    <property type="entry name" value="REC"/>
    <property type="match status" value="1"/>
</dbReference>
<evidence type="ECO:0000256" key="6">
    <source>
        <dbReference type="ARBA" id="ARBA00024867"/>
    </source>
</evidence>
<dbReference type="GO" id="GO:0000160">
    <property type="term" value="P:phosphorelay signal transduction system"/>
    <property type="evidence" value="ECO:0007669"/>
    <property type="project" value="InterPro"/>
</dbReference>
<dbReference type="Pfam" id="PF00196">
    <property type="entry name" value="GerE"/>
    <property type="match status" value="1"/>
</dbReference>
<dbReference type="Pfam" id="PF00072">
    <property type="entry name" value="Response_reg"/>
    <property type="match status" value="1"/>
</dbReference>
<dbReference type="InterPro" id="IPR039420">
    <property type="entry name" value="WalR-like"/>
</dbReference>
<evidence type="ECO:0000256" key="7">
    <source>
        <dbReference type="PROSITE-ProRule" id="PRU00169"/>
    </source>
</evidence>
<evidence type="ECO:0000313" key="11">
    <source>
        <dbReference type="Proteomes" id="UP001163687"/>
    </source>
</evidence>
<keyword evidence="11" id="KW-1185">Reference proteome</keyword>
<evidence type="ECO:0000256" key="2">
    <source>
        <dbReference type="ARBA" id="ARBA00022553"/>
    </source>
</evidence>
<protein>
    <recommendedName>
        <fullName evidence="1">Stage 0 sporulation protein A homolog</fullName>
    </recommendedName>
</protein>
<evidence type="ECO:0000256" key="5">
    <source>
        <dbReference type="ARBA" id="ARBA00023163"/>
    </source>
</evidence>
<dbReference type="InterPro" id="IPR001789">
    <property type="entry name" value="Sig_transdc_resp-reg_receiver"/>
</dbReference>
<proteinExistence type="predicted"/>
<dbReference type="CDD" id="cd17535">
    <property type="entry name" value="REC_NarL-like"/>
    <property type="match status" value="1"/>
</dbReference>
<keyword evidence="3" id="KW-0805">Transcription regulation</keyword>
<evidence type="ECO:0000256" key="1">
    <source>
        <dbReference type="ARBA" id="ARBA00018672"/>
    </source>
</evidence>
<gene>
    <name evidence="10" type="ORF">caldi_05600</name>
</gene>
<name>A0AA35CLG6_9FIRM</name>
<reference evidence="10" key="1">
    <citation type="submission" date="2022-03" db="EMBL/GenBank/DDBJ databases">
        <title>Complete genome sequence of Caldinitratiruptor microaerophilus.</title>
        <authorList>
            <person name="Mukaiyama R."/>
            <person name="Nishiyama T."/>
            <person name="Ueda K."/>
        </authorList>
    </citation>
    <scope>NUCLEOTIDE SEQUENCE</scope>
    <source>
        <strain evidence="10">JCM 16183</strain>
    </source>
</reference>
<accession>A0AA35CLG6</accession>
<dbReference type="InterPro" id="IPR011006">
    <property type="entry name" value="CheY-like_superfamily"/>
</dbReference>
<dbReference type="RefSeq" id="WP_264843596.1">
    <property type="nucleotide sequence ID" value="NZ_AP025628.1"/>
</dbReference>
<evidence type="ECO:0000259" key="8">
    <source>
        <dbReference type="PROSITE" id="PS50043"/>
    </source>
</evidence>
<keyword evidence="2 7" id="KW-0597">Phosphoprotein</keyword>